<evidence type="ECO:0000313" key="2">
    <source>
        <dbReference type="EMBL" id="MCD9646513.1"/>
    </source>
</evidence>
<gene>
    <name evidence="2" type="ORF">HAX54_036400</name>
</gene>
<organism evidence="2 3">
    <name type="scientific">Datura stramonium</name>
    <name type="common">Jimsonweed</name>
    <name type="synonym">Common thornapple</name>
    <dbReference type="NCBI Taxonomy" id="4076"/>
    <lineage>
        <taxon>Eukaryota</taxon>
        <taxon>Viridiplantae</taxon>
        <taxon>Streptophyta</taxon>
        <taxon>Embryophyta</taxon>
        <taxon>Tracheophyta</taxon>
        <taxon>Spermatophyta</taxon>
        <taxon>Magnoliopsida</taxon>
        <taxon>eudicotyledons</taxon>
        <taxon>Gunneridae</taxon>
        <taxon>Pentapetalae</taxon>
        <taxon>asterids</taxon>
        <taxon>lamiids</taxon>
        <taxon>Solanales</taxon>
        <taxon>Solanaceae</taxon>
        <taxon>Solanoideae</taxon>
        <taxon>Datureae</taxon>
        <taxon>Datura</taxon>
    </lineage>
</organism>
<proteinExistence type="predicted"/>
<dbReference type="Proteomes" id="UP000823775">
    <property type="component" value="Unassembled WGS sequence"/>
</dbReference>
<protein>
    <submittedName>
        <fullName evidence="2">Uncharacterized protein</fullName>
    </submittedName>
</protein>
<reference evidence="2 3" key="1">
    <citation type="journal article" date="2021" name="BMC Genomics">
        <title>Datura genome reveals duplications of psychoactive alkaloid biosynthetic genes and high mutation rate following tissue culture.</title>
        <authorList>
            <person name="Rajewski A."/>
            <person name="Carter-House D."/>
            <person name="Stajich J."/>
            <person name="Litt A."/>
        </authorList>
    </citation>
    <scope>NUCLEOTIDE SEQUENCE [LARGE SCALE GENOMIC DNA]</scope>
    <source>
        <strain evidence="2">AR-01</strain>
    </source>
</reference>
<evidence type="ECO:0000313" key="3">
    <source>
        <dbReference type="Proteomes" id="UP000823775"/>
    </source>
</evidence>
<name>A0ABS8VGU3_DATST</name>
<accession>A0ABS8VGU3</accession>
<sequence>MAKKHASSSASRLKAPVEHSARRCTTRGGGQAGAHQTRAQTDPQLEIVYGGQPRVVAQERVQEQVIRDTPSTMPIVSLPADAVIRLLNVLEALVPNNGGLSVPQTTSQTQTPVQLNVAATQTPQLTPQTVVHSVTSIGQSKDLKNFMDLKSPEFDAIPASIEPQKFIYRCEKILTTLGLKETHGAEFTNFLFSGSAEAW</sequence>
<evidence type="ECO:0000256" key="1">
    <source>
        <dbReference type="SAM" id="MobiDB-lite"/>
    </source>
</evidence>
<dbReference type="EMBL" id="JACEIK010004821">
    <property type="protein sequence ID" value="MCD9646513.1"/>
    <property type="molecule type" value="Genomic_DNA"/>
</dbReference>
<comment type="caution">
    <text evidence="2">The sequence shown here is derived from an EMBL/GenBank/DDBJ whole genome shotgun (WGS) entry which is preliminary data.</text>
</comment>
<feature type="region of interest" description="Disordered" evidence="1">
    <location>
        <begin position="1"/>
        <end position="44"/>
    </location>
</feature>
<keyword evidence="3" id="KW-1185">Reference proteome</keyword>